<keyword evidence="2 5" id="KW-0812">Transmembrane</keyword>
<evidence type="ECO:0000256" key="4">
    <source>
        <dbReference type="ARBA" id="ARBA00023136"/>
    </source>
</evidence>
<evidence type="ECO:0000256" key="5">
    <source>
        <dbReference type="SAM" id="Phobius"/>
    </source>
</evidence>
<dbReference type="PANTHER" id="PTHR45620:SF15">
    <property type="entry name" value="DIURETIC HORMONE 44 RECEPTOR 1-RELATED"/>
    <property type="match status" value="1"/>
</dbReference>
<dbReference type="PRINTS" id="PR00249">
    <property type="entry name" value="GPCRSECRETIN"/>
</dbReference>
<dbReference type="InterPro" id="IPR017981">
    <property type="entry name" value="GPCR_2-like_7TM"/>
</dbReference>
<dbReference type="GO" id="GO:0008528">
    <property type="term" value="F:G protein-coupled peptide receptor activity"/>
    <property type="evidence" value="ECO:0007669"/>
    <property type="project" value="TreeGrafter"/>
</dbReference>
<organism evidence="7 8">
    <name type="scientific">Paragonimus skrjabini miyazakii</name>
    <dbReference type="NCBI Taxonomy" id="59628"/>
    <lineage>
        <taxon>Eukaryota</taxon>
        <taxon>Metazoa</taxon>
        <taxon>Spiralia</taxon>
        <taxon>Lophotrochozoa</taxon>
        <taxon>Platyhelminthes</taxon>
        <taxon>Trematoda</taxon>
        <taxon>Digenea</taxon>
        <taxon>Plagiorchiida</taxon>
        <taxon>Troglotremata</taxon>
        <taxon>Troglotrematidae</taxon>
        <taxon>Paragonimus</taxon>
    </lineage>
</organism>
<feature type="transmembrane region" description="Helical" evidence="5">
    <location>
        <begin position="23"/>
        <end position="44"/>
    </location>
</feature>
<dbReference type="InterPro" id="IPR050332">
    <property type="entry name" value="GPCR_2"/>
</dbReference>
<keyword evidence="4 5" id="KW-0472">Membrane</keyword>
<dbReference type="GO" id="GO:0005886">
    <property type="term" value="C:plasma membrane"/>
    <property type="evidence" value="ECO:0007669"/>
    <property type="project" value="TreeGrafter"/>
</dbReference>
<dbReference type="PANTHER" id="PTHR45620">
    <property type="entry name" value="PDF RECEPTOR-LIKE PROTEIN-RELATED"/>
    <property type="match status" value="1"/>
</dbReference>
<dbReference type="EMBL" id="JTDE01000933">
    <property type="protein sequence ID" value="KAF7260012.1"/>
    <property type="molecule type" value="Genomic_DNA"/>
</dbReference>
<dbReference type="InterPro" id="IPR000832">
    <property type="entry name" value="GPCR_2_secretin-like"/>
</dbReference>
<feature type="domain" description="G-protein coupled receptors family 2 profile 2" evidence="6">
    <location>
        <begin position="1"/>
        <end position="289"/>
    </location>
</feature>
<feature type="transmembrane region" description="Helical" evidence="5">
    <location>
        <begin position="64"/>
        <end position="86"/>
    </location>
</feature>
<comment type="caution">
    <text evidence="7">The sequence shown here is derived from an EMBL/GenBank/DDBJ whole genome shotgun (WGS) entry which is preliminary data.</text>
</comment>
<dbReference type="Proteomes" id="UP000822476">
    <property type="component" value="Unassembled WGS sequence"/>
</dbReference>
<protein>
    <recommendedName>
        <fullName evidence="6">G-protein coupled receptors family 2 profile 2 domain-containing protein</fullName>
    </recommendedName>
</protein>
<dbReference type="PROSITE" id="PS50261">
    <property type="entry name" value="G_PROTEIN_RECEP_F2_4"/>
    <property type="match status" value="1"/>
</dbReference>
<name>A0A8S9YZF8_9TREM</name>
<evidence type="ECO:0000256" key="2">
    <source>
        <dbReference type="ARBA" id="ARBA00022692"/>
    </source>
</evidence>
<keyword evidence="3 5" id="KW-1133">Transmembrane helix</keyword>
<keyword evidence="8" id="KW-1185">Reference proteome</keyword>
<evidence type="ECO:0000313" key="7">
    <source>
        <dbReference type="EMBL" id="KAF7260012.1"/>
    </source>
</evidence>
<dbReference type="GO" id="GO:0007166">
    <property type="term" value="P:cell surface receptor signaling pathway"/>
    <property type="evidence" value="ECO:0007669"/>
    <property type="project" value="InterPro"/>
</dbReference>
<evidence type="ECO:0000256" key="3">
    <source>
        <dbReference type="ARBA" id="ARBA00022989"/>
    </source>
</evidence>
<feature type="transmembrane region" description="Helical" evidence="5">
    <location>
        <begin position="268"/>
        <end position="290"/>
    </location>
</feature>
<feature type="transmembrane region" description="Helical" evidence="5">
    <location>
        <begin position="233"/>
        <end position="256"/>
    </location>
</feature>
<accession>A0A8S9YZF8</accession>
<gene>
    <name evidence="7" type="ORF">EG68_02689</name>
</gene>
<dbReference type="Pfam" id="PF00002">
    <property type="entry name" value="7tm_2"/>
    <property type="match status" value="1"/>
</dbReference>
<dbReference type="Gene3D" id="1.20.1070.10">
    <property type="entry name" value="Rhodopsin 7-helix transmembrane proteins"/>
    <property type="match status" value="2"/>
</dbReference>
<reference evidence="7" key="1">
    <citation type="submission" date="2019-07" db="EMBL/GenBank/DDBJ databases">
        <title>Annotation for the trematode Paragonimus miyazaki's.</title>
        <authorList>
            <person name="Choi Y.-J."/>
        </authorList>
    </citation>
    <scope>NUCLEOTIDE SEQUENCE</scope>
    <source>
        <strain evidence="7">Japan</strain>
    </source>
</reference>
<evidence type="ECO:0000259" key="6">
    <source>
        <dbReference type="PROSITE" id="PS50261"/>
    </source>
</evidence>
<dbReference type="AlphaFoldDB" id="A0A8S9YZF8"/>
<evidence type="ECO:0000313" key="8">
    <source>
        <dbReference type="Proteomes" id="UP000822476"/>
    </source>
</evidence>
<dbReference type="OrthoDB" id="6022368at2759"/>
<dbReference type="GO" id="GO:0007188">
    <property type="term" value="P:adenylate cyclase-modulating G protein-coupled receptor signaling pathway"/>
    <property type="evidence" value="ECO:0007669"/>
    <property type="project" value="TreeGrafter"/>
</dbReference>
<proteinExistence type="predicted"/>
<sequence length="316" mass="35982">MFVEGIYLILVVYCTFQAERLRFWIYALIGWGIPCLLTISRIVFDCVYNPGKSWILEGYDIYFVTIPTLIMLGVNVLFLVAILYALNEKLRHGLALRRPTSDSPNIDEQNAVEITSEPVLHPSGRGSCPLSLAISVVESQQHPNVVNFELQTMNCERTHGLASCCGSCRARTAVQLDSLKEDQTVGYSRRRANSLFVTSPDVSHIARTKGSIRMEILGLRLWRMMGRLNSREFIKTVKAGLTLMPLLGLPEVIFITPYHPTLKPAFELINAFFTSTQGFWVSLLYCFLTIEVKRELKKRQRTRSMRLSLRSSRRLT</sequence>
<evidence type="ECO:0000256" key="1">
    <source>
        <dbReference type="ARBA" id="ARBA00004141"/>
    </source>
</evidence>
<dbReference type="GO" id="GO:0017046">
    <property type="term" value="F:peptide hormone binding"/>
    <property type="evidence" value="ECO:0007669"/>
    <property type="project" value="TreeGrafter"/>
</dbReference>
<comment type="subcellular location">
    <subcellularLocation>
        <location evidence="1">Membrane</location>
        <topology evidence="1">Multi-pass membrane protein</topology>
    </subcellularLocation>
</comment>
<dbReference type="SUPFAM" id="SSF81321">
    <property type="entry name" value="Family A G protein-coupled receptor-like"/>
    <property type="match status" value="1"/>
</dbReference>